<dbReference type="InterPro" id="IPR029044">
    <property type="entry name" value="Nucleotide-diphossugar_trans"/>
</dbReference>
<dbReference type="Pfam" id="PF12804">
    <property type="entry name" value="NTP_transf_3"/>
    <property type="match status" value="1"/>
</dbReference>
<accession>A0A8J3J799</accession>
<protein>
    <recommendedName>
        <fullName evidence="1">MobA-like NTP transferase domain-containing protein</fullName>
    </recommendedName>
</protein>
<comment type="caution">
    <text evidence="2">The sequence shown here is derived from an EMBL/GenBank/DDBJ whole genome shotgun (WGS) entry which is preliminary data.</text>
</comment>
<dbReference type="InterPro" id="IPR025877">
    <property type="entry name" value="MobA-like_NTP_Trfase"/>
</dbReference>
<dbReference type="Proteomes" id="UP000612808">
    <property type="component" value="Unassembled WGS sequence"/>
</dbReference>
<sequence length="193" mass="19458">MSTVDGPATGTVAGLVLAAGAGRRYGMPKALVPLDGALLVERAVRTLTAGGCDPVTVVLGAAADDVLTRAELGAARPVVNPDWPTGMGSSLRAGLAALPGTAVAAVVLLVDTPGVTAEAVTRLHGYASVDALAMARYADHRGHPVLLGRGHWAGIAELAVGDTGARPYLARHPVTEVDCTDLADDTDLDVPEG</sequence>
<evidence type="ECO:0000313" key="3">
    <source>
        <dbReference type="Proteomes" id="UP000612808"/>
    </source>
</evidence>
<dbReference type="Gene3D" id="3.90.550.10">
    <property type="entry name" value="Spore Coat Polysaccharide Biosynthesis Protein SpsA, Chain A"/>
    <property type="match status" value="1"/>
</dbReference>
<dbReference type="SUPFAM" id="SSF53448">
    <property type="entry name" value="Nucleotide-diphospho-sugar transferases"/>
    <property type="match status" value="1"/>
</dbReference>
<evidence type="ECO:0000259" key="1">
    <source>
        <dbReference type="Pfam" id="PF12804"/>
    </source>
</evidence>
<dbReference type="CDD" id="cd04182">
    <property type="entry name" value="GT_2_like_f"/>
    <property type="match status" value="1"/>
</dbReference>
<organism evidence="2 3">
    <name type="scientific">Actinocatenispora rupis</name>
    <dbReference type="NCBI Taxonomy" id="519421"/>
    <lineage>
        <taxon>Bacteria</taxon>
        <taxon>Bacillati</taxon>
        <taxon>Actinomycetota</taxon>
        <taxon>Actinomycetes</taxon>
        <taxon>Micromonosporales</taxon>
        <taxon>Micromonosporaceae</taxon>
        <taxon>Actinocatenispora</taxon>
    </lineage>
</organism>
<gene>
    <name evidence="2" type="ORF">Aru02nite_71490</name>
</gene>
<keyword evidence="3" id="KW-1185">Reference proteome</keyword>
<dbReference type="RefSeq" id="WP_275408792.1">
    <property type="nucleotide sequence ID" value="NZ_BAAAZM010000034.1"/>
</dbReference>
<dbReference type="GO" id="GO:0016779">
    <property type="term" value="F:nucleotidyltransferase activity"/>
    <property type="evidence" value="ECO:0007669"/>
    <property type="project" value="UniProtKB-ARBA"/>
</dbReference>
<evidence type="ECO:0000313" key="2">
    <source>
        <dbReference type="EMBL" id="GID16260.1"/>
    </source>
</evidence>
<dbReference type="EMBL" id="BOMB01000055">
    <property type="protein sequence ID" value="GID16260.1"/>
    <property type="molecule type" value="Genomic_DNA"/>
</dbReference>
<feature type="domain" description="MobA-like NTP transferase" evidence="1">
    <location>
        <begin position="14"/>
        <end position="172"/>
    </location>
</feature>
<name>A0A8J3J799_9ACTN</name>
<proteinExistence type="predicted"/>
<dbReference type="AlphaFoldDB" id="A0A8J3J799"/>
<reference evidence="2" key="1">
    <citation type="submission" date="2021-01" db="EMBL/GenBank/DDBJ databases">
        <title>Whole genome shotgun sequence of Actinocatenispora rupis NBRC 107355.</title>
        <authorList>
            <person name="Komaki H."/>
            <person name="Tamura T."/>
        </authorList>
    </citation>
    <scope>NUCLEOTIDE SEQUENCE</scope>
    <source>
        <strain evidence="2">NBRC 107355</strain>
    </source>
</reference>
<dbReference type="PANTHER" id="PTHR43777">
    <property type="entry name" value="MOLYBDENUM COFACTOR CYTIDYLYLTRANSFERASE"/>
    <property type="match status" value="1"/>
</dbReference>
<dbReference type="PANTHER" id="PTHR43777:SF1">
    <property type="entry name" value="MOLYBDENUM COFACTOR CYTIDYLYLTRANSFERASE"/>
    <property type="match status" value="1"/>
</dbReference>